<dbReference type="HOGENOM" id="CLU_1981033_0_0_1"/>
<proteinExistence type="predicted"/>
<sequence length="126" mass="13835">MASINWHHQDRPKDVQRGMCNVVVNSKVKVGASHIHQFLPILPQTYALLCCIVQTILSFCQRRAGNGTHPQSAFVANLGGKDDLRNWDISVIFHKAHGDFLRGTNSVSGLEDDLAVAVEDLDIASS</sequence>
<dbReference type="AlphaFoldDB" id="C6HGH8"/>
<evidence type="ECO:0000313" key="2">
    <source>
        <dbReference type="Proteomes" id="UP000002624"/>
    </source>
</evidence>
<organism evidence="1 2">
    <name type="scientific">Ajellomyces capsulatus (strain H143)</name>
    <name type="common">Darling's disease fungus</name>
    <name type="synonym">Histoplasma capsulatum</name>
    <dbReference type="NCBI Taxonomy" id="544712"/>
    <lineage>
        <taxon>Eukaryota</taxon>
        <taxon>Fungi</taxon>
        <taxon>Dikarya</taxon>
        <taxon>Ascomycota</taxon>
        <taxon>Pezizomycotina</taxon>
        <taxon>Eurotiomycetes</taxon>
        <taxon>Eurotiomycetidae</taxon>
        <taxon>Onygenales</taxon>
        <taxon>Ajellomycetaceae</taxon>
        <taxon>Histoplasma</taxon>
    </lineage>
</organism>
<name>C6HGH8_AJECH</name>
<gene>
    <name evidence="1" type="ORF">HCDG_05069</name>
</gene>
<accession>C6HGH8</accession>
<evidence type="ECO:0000313" key="1">
    <source>
        <dbReference type="EMBL" id="EER40480.1"/>
    </source>
</evidence>
<dbReference type="EMBL" id="GG692426">
    <property type="protein sequence ID" value="EER40480.1"/>
    <property type="molecule type" value="Genomic_DNA"/>
</dbReference>
<dbReference type="Proteomes" id="UP000002624">
    <property type="component" value="Unassembled WGS sequence"/>
</dbReference>
<dbReference type="OMA" id="ASHIHQF"/>
<protein>
    <submittedName>
        <fullName evidence="1">Uncharacterized protein</fullName>
    </submittedName>
</protein>
<dbReference type="VEuPathDB" id="FungiDB:HCDG_05069"/>
<reference evidence="2" key="1">
    <citation type="submission" date="2009-05" db="EMBL/GenBank/DDBJ databases">
        <title>The genome sequence of Ajellomyces capsulatus strain H143.</title>
        <authorList>
            <person name="Champion M."/>
            <person name="Cuomo C.A."/>
            <person name="Ma L.-J."/>
            <person name="Henn M.R."/>
            <person name="Sil A."/>
            <person name="Goldman B."/>
            <person name="Young S.K."/>
            <person name="Kodira C.D."/>
            <person name="Zeng Q."/>
            <person name="Koehrsen M."/>
            <person name="Alvarado L."/>
            <person name="Berlin A.M."/>
            <person name="Borenstein D."/>
            <person name="Chen Z."/>
            <person name="Engels R."/>
            <person name="Freedman E."/>
            <person name="Gellesch M."/>
            <person name="Goldberg J."/>
            <person name="Griggs A."/>
            <person name="Gujja S."/>
            <person name="Heiman D.I."/>
            <person name="Hepburn T.A."/>
            <person name="Howarth C."/>
            <person name="Jen D."/>
            <person name="Larson L."/>
            <person name="Lewis B."/>
            <person name="Mehta T."/>
            <person name="Park D."/>
            <person name="Pearson M."/>
            <person name="Roberts A."/>
            <person name="Saif S."/>
            <person name="Shea T.D."/>
            <person name="Shenoy N."/>
            <person name="Sisk P."/>
            <person name="Stolte C."/>
            <person name="Sykes S."/>
            <person name="Walk T."/>
            <person name="White J."/>
            <person name="Yandava C."/>
            <person name="Klein B."/>
            <person name="McEwen J.G."/>
            <person name="Puccia R."/>
            <person name="Goldman G.H."/>
            <person name="Felipe M.S."/>
            <person name="Nino-Vega G."/>
            <person name="San-Blas G."/>
            <person name="Taylor J.W."/>
            <person name="Mendoza L."/>
            <person name="Galagan J.E."/>
            <person name="Nusbaum C."/>
            <person name="Birren B.W."/>
        </authorList>
    </citation>
    <scope>NUCLEOTIDE SEQUENCE [LARGE SCALE GENOMIC DNA]</scope>
    <source>
        <strain evidence="2">H143</strain>
    </source>
</reference>